<accession>A0A951IVR9</accession>
<dbReference type="Proteomes" id="UP000727490">
    <property type="component" value="Unassembled WGS sequence"/>
</dbReference>
<evidence type="ECO:0000313" key="4">
    <source>
        <dbReference type="Proteomes" id="UP000727490"/>
    </source>
</evidence>
<sequence length="157" mass="18391">MKKTLFSLVLTAMIFSLVSCSEKKDQEGDPALYAEANEIHQSSLDIREEIMELEKALKENDISNEEIKDLLKAWDKDIIEVPGYEHSHDDEEQRKYHVHNPMKPFSDEEHLEYQKLMHKEIVEIREKIHEIMSDKANIEDGEEDREVLDEVTPPVES</sequence>
<dbReference type="RefSeq" id="WP_219288813.1">
    <property type="nucleotide sequence ID" value="NZ_RPHB01000004.1"/>
</dbReference>
<keyword evidence="1" id="KW-0175">Coiled coil</keyword>
<dbReference type="EMBL" id="RPHB01000004">
    <property type="protein sequence ID" value="MBW3468075.1"/>
    <property type="molecule type" value="Genomic_DNA"/>
</dbReference>
<gene>
    <name evidence="3" type="ORF">EGN73_09655</name>
</gene>
<reference evidence="3 4" key="1">
    <citation type="journal article" date="2020" name="Syst. Appl. Microbiol.">
        <title>Arthrospiribacter ruber gen. nov., sp. nov., a novel bacterium isolated from Arthrospira cultures.</title>
        <authorList>
            <person name="Waleron M."/>
            <person name="Misztak A."/>
            <person name="Waleron M.M."/>
            <person name="Furmaniak M."/>
            <person name="Mrozik A."/>
            <person name="Waleron K."/>
        </authorList>
    </citation>
    <scope>NUCLEOTIDE SEQUENCE [LARGE SCALE GENOMIC DNA]</scope>
    <source>
        <strain evidence="3 4">DPMB0001</strain>
    </source>
</reference>
<proteinExistence type="predicted"/>
<dbReference type="PROSITE" id="PS51257">
    <property type="entry name" value="PROKAR_LIPOPROTEIN"/>
    <property type="match status" value="1"/>
</dbReference>
<evidence type="ECO:0000313" key="3">
    <source>
        <dbReference type="EMBL" id="MBW3468075.1"/>
    </source>
</evidence>
<feature type="coiled-coil region" evidence="1">
    <location>
        <begin position="46"/>
        <end position="73"/>
    </location>
</feature>
<evidence type="ECO:0000256" key="2">
    <source>
        <dbReference type="SAM" id="MobiDB-lite"/>
    </source>
</evidence>
<organism evidence="3 4">
    <name type="scientific">Arthrospiribacter ruber</name>
    <dbReference type="NCBI Taxonomy" id="2487934"/>
    <lineage>
        <taxon>Bacteria</taxon>
        <taxon>Pseudomonadati</taxon>
        <taxon>Bacteroidota</taxon>
        <taxon>Cytophagia</taxon>
        <taxon>Cytophagales</taxon>
        <taxon>Cyclobacteriaceae</taxon>
        <taxon>Arthrospiribacter</taxon>
    </lineage>
</organism>
<keyword evidence="4" id="KW-1185">Reference proteome</keyword>
<protein>
    <recommendedName>
        <fullName evidence="5">Lipoprotein</fullName>
    </recommendedName>
</protein>
<feature type="compositionally biased region" description="Acidic residues" evidence="2">
    <location>
        <begin position="139"/>
        <end position="149"/>
    </location>
</feature>
<dbReference type="AlphaFoldDB" id="A0A951IVR9"/>
<feature type="region of interest" description="Disordered" evidence="2">
    <location>
        <begin position="134"/>
        <end position="157"/>
    </location>
</feature>
<comment type="caution">
    <text evidence="3">The sequence shown here is derived from an EMBL/GenBank/DDBJ whole genome shotgun (WGS) entry which is preliminary data.</text>
</comment>
<evidence type="ECO:0000256" key="1">
    <source>
        <dbReference type="SAM" id="Coils"/>
    </source>
</evidence>
<name>A0A951IVR9_9BACT</name>
<evidence type="ECO:0008006" key="5">
    <source>
        <dbReference type="Google" id="ProtNLM"/>
    </source>
</evidence>